<evidence type="ECO:0000313" key="2">
    <source>
        <dbReference type="EMBL" id="CZQ94324.1"/>
    </source>
</evidence>
<evidence type="ECO:0000313" key="4">
    <source>
        <dbReference type="Proteomes" id="UP000076878"/>
    </source>
</evidence>
<sequence>MKNLPTLKETKAFLQDNKKTIIGTALALVILYALAIAYTLFSDDKVKEIKEIDPATGLELQLITDAEYDALREGAVRFDFYVENTEGYAFTNFNLLEAVLLSPEVFGAINAVEPIVATDAIEAMEEGDIPANYMIDVDTDYDTSELHITVGTGDEAKNEAIATLLYDAIQEETIPFFANKSAYLLSEPHVVQLEKGPEPTNETGNTSLLLYLVMGAGLFIGGLLFGMLLAFFRLFFRKEVTDVFNYRMSDEDTVLDLSHTTAAEQETALAHGIQHPAATRKLILSEEQLPAAVKERLEQMADAPYVFAQSVLSADPLLQFDEVVLVSRKNGTTKDWYKNQRTLLENYATPIKIILI</sequence>
<keyword evidence="1" id="KW-1133">Transmembrane helix</keyword>
<feature type="transmembrane region" description="Helical" evidence="1">
    <location>
        <begin position="21"/>
        <end position="41"/>
    </location>
</feature>
<organism evidence="2 4">
    <name type="scientific">Trichococcus ilyis</name>
    <dbReference type="NCBI Taxonomy" id="640938"/>
    <lineage>
        <taxon>Bacteria</taxon>
        <taxon>Bacillati</taxon>
        <taxon>Bacillota</taxon>
        <taxon>Bacilli</taxon>
        <taxon>Lactobacillales</taxon>
        <taxon>Carnobacteriaceae</taxon>
        <taxon>Trichococcus</taxon>
    </lineage>
</organism>
<dbReference type="STRING" id="640938.TR210_1215"/>
<evidence type="ECO:0000313" key="3">
    <source>
        <dbReference type="EMBL" id="SEJ01563.1"/>
    </source>
</evidence>
<reference evidence="2 4" key="1">
    <citation type="submission" date="2016-02" db="EMBL/GenBank/DDBJ databases">
        <authorList>
            <person name="Wen L."/>
            <person name="He K."/>
            <person name="Yang H."/>
        </authorList>
    </citation>
    <scope>NUCLEOTIDE SEQUENCE [LARGE SCALE GENOMIC DNA]</scope>
    <source>
        <strain evidence="2">Trichococcus_R210</strain>
    </source>
</reference>
<evidence type="ECO:0000313" key="5">
    <source>
        <dbReference type="Proteomes" id="UP000199280"/>
    </source>
</evidence>
<protein>
    <submittedName>
        <fullName evidence="2">Uncharacterized protein</fullName>
    </submittedName>
</protein>
<evidence type="ECO:0000256" key="1">
    <source>
        <dbReference type="SAM" id="Phobius"/>
    </source>
</evidence>
<keyword evidence="5" id="KW-1185">Reference proteome</keyword>
<proteinExistence type="predicted"/>
<feature type="transmembrane region" description="Helical" evidence="1">
    <location>
        <begin position="208"/>
        <end position="232"/>
    </location>
</feature>
<dbReference type="Proteomes" id="UP000199280">
    <property type="component" value="Unassembled WGS sequence"/>
</dbReference>
<reference evidence="3 5" key="2">
    <citation type="submission" date="2016-10" db="EMBL/GenBank/DDBJ databases">
        <authorList>
            <person name="Varghese N."/>
            <person name="Submissions S."/>
        </authorList>
    </citation>
    <scope>NUCLEOTIDE SEQUENCE [LARGE SCALE GENOMIC DNA]</scope>
    <source>
        <strain evidence="3 5">DSM 22150</strain>
    </source>
</reference>
<accession>A0A143YN88</accession>
<dbReference type="EMBL" id="FJNB01000007">
    <property type="protein sequence ID" value="CZQ94324.1"/>
    <property type="molecule type" value="Genomic_DNA"/>
</dbReference>
<dbReference type="RefSeq" id="WP_068622613.1">
    <property type="nucleotide sequence ID" value="NZ_FJNB01000007.1"/>
</dbReference>
<name>A0A143YN88_9LACT</name>
<dbReference type="EMBL" id="FNYT01000006">
    <property type="protein sequence ID" value="SEJ01563.1"/>
    <property type="molecule type" value="Genomic_DNA"/>
</dbReference>
<keyword evidence="1" id="KW-0472">Membrane</keyword>
<gene>
    <name evidence="3" type="ORF">SAMN05216375_10665</name>
    <name evidence="2" type="ORF">TR210_1215</name>
</gene>
<dbReference type="AlphaFoldDB" id="A0A143YN88"/>
<dbReference type="OrthoDB" id="2161688at2"/>
<dbReference type="Proteomes" id="UP000076878">
    <property type="component" value="Unassembled WGS sequence"/>
</dbReference>
<keyword evidence="1" id="KW-0812">Transmembrane</keyword>